<dbReference type="InParanoid" id="A0A1X2HPY0"/>
<keyword evidence="3 7" id="KW-0479">Metal-binding</keyword>
<dbReference type="SUPFAM" id="SSF51735">
    <property type="entry name" value="NAD(P)-binding Rossmann-fold domains"/>
    <property type="match status" value="1"/>
</dbReference>
<dbReference type="FunCoup" id="A0A1X2HPY0">
    <property type="interactions" value="126"/>
</dbReference>
<dbReference type="InterPro" id="IPR013154">
    <property type="entry name" value="ADH-like_N"/>
</dbReference>
<evidence type="ECO:0000256" key="4">
    <source>
        <dbReference type="ARBA" id="ARBA00022833"/>
    </source>
</evidence>
<evidence type="ECO:0000256" key="6">
    <source>
        <dbReference type="ARBA" id="ARBA00023027"/>
    </source>
</evidence>
<evidence type="ECO:0000256" key="1">
    <source>
        <dbReference type="ARBA" id="ARBA00001947"/>
    </source>
</evidence>
<comment type="cofactor">
    <cofactor evidence="1 7">
        <name>Zn(2+)</name>
        <dbReference type="ChEBI" id="CHEBI:29105"/>
    </cofactor>
</comment>
<dbReference type="CDD" id="cd05285">
    <property type="entry name" value="sorbitol_DH"/>
    <property type="match status" value="1"/>
</dbReference>
<protein>
    <recommendedName>
        <fullName evidence="8">Enoyl reductase (ER) domain-containing protein</fullName>
    </recommendedName>
</protein>
<dbReference type="SUPFAM" id="SSF50129">
    <property type="entry name" value="GroES-like"/>
    <property type="match status" value="1"/>
</dbReference>
<dbReference type="InterPro" id="IPR036291">
    <property type="entry name" value="NAD(P)-bd_dom_sf"/>
</dbReference>
<dbReference type="Pfam" id="PF00107">
    <property type="entry name" value="ADH_zinc_N"/>
    <property type="match status" value="1"/>
</dbReference>
<keyword evidence="6" id="KW-0520">NAD</keyword>
<comment type="caution">
    <text evidence="9">The sequence shown here is derived from an EMBL/GenBank/DDBJ whole genome shotgun (WGS) entry which is preliminary data.</text>
</comment>
<dbReference type="InterPro" id="IPR013149">
    <property type="entry name" value="ADH-like_C"/>
</dbReference>
<dbReference type="GO" id="GO:0003939">
    <property type="term" value="F:L-iditol 2-dehydrogenase (NAD+) activity"/>
    <property type="evidence" value="ECO:0007669"/>
    <property type="project" value="TreeGrafter"/>
</dbReference>
<name>A0A1X2HPY0_SYNRA</name>
<sequence length="359" mass="38151">MALPDGETNQCVVLRKPLDIALENRPVPKLGHGDVLINVKATGICGSDVHYWLHGGIGSFSLKKPMILGHESAGIITAVGEGVHDLKVGDHVAIEPGVACRKCFQCKSGRYNLCPEMSFAATPPIDGTLCNFYKHPADFCFKLPDHISLEEGALVEPLSVGIHASRRGNVGAGDRVIIFGAGPVGLLCAAAAKAAGAGHVTITDLVPARLEFAKNYYTDSQVLLQRPQPGEPNMEYAQRMAKAILETEELADCVIDCSGAETCVQMSVFLCKNGGSVVLVGMGSSVQSIPISEVSAREVDIKGIFRYCNTYGTAVRMLASGAIDVKPLITHSYPLQDAVKAFEHVKEGRDGAIKVQIVG</sequence>
<dbReference type="AlphaFoldDB" id="A0A1X2HPY0"/>
<dbReference type="OrthoDB" id="2148442at2759"/>
<dbReference type="Gene3D" id="3.90.180.10">
    <property type="entry name" value="Medium-chain alcohol dehydrogenases, catalytic domain"/>
    <property type="match status" value="1"/>
</dbReference>
<keyword evidence="5" id="KW-0560">Oxidoreductase</keyword>
<feature type="domain" description="Enoyl reductase (ER)" evidence="8">
    <location>
        <begin position="15"/>
        <end position="353"/>
    </location>
</feature>
<dbReference type="GO" id="GO:0008270">
    <property type="term" value="F:zinc ion binding"/>
    <property type="evidence" value="ECO:0007669"/>
    <property type="project" value="InterPro"/>
</dbReference>
<dbReference type="EMBL" id="MCGN01000002">
    <property type="protein sequence ID" value="ORZ00956.1"/>
    <property type="molecule type" value="Genomic_DNA"/>
</dbReference>
<evidence type="ECO:0000313" key="10">
    <source>
        <dbReference type="Proteomes" id="UP000242180"/>
    </source>
</evidence>
<dbReference type="InterPro" id="IPR045306">
    <property type="entry name" value="SDH-like"/>
</dbReference>
<evidence type="ECO:0000313" key="9">
    <source>
        <dbReference type="EMBL" id="ORZ00956.1"/>
    </source>
</evidence>
<proteinExistence type="inferred from homology"/>
<dbReference type="Proteomes" id="UP000242180">
    <property type="component" value="Unassembled WGS sequence"/>
</dbReference>
<dbReference type="GO" id="GO:0006062">
    <property type="term" value="P:sorbitol catabolic process"/>
    <property type="evidence" value="ECO:0007669"/>
    <property type="project" value="TreeGrafter"/>
</dbReference>
<accession>A0A1X2HPY0</accession>
<dbReference type="PANTHER" id="PTHR43161:SF9">
    <property type="entry name" value="SORBITOL DEHYDROGENASE"/>
    <property type="match status" value="1"/>
</dbReference>
<evidence type="ECO:0000256" key="7">
    <source>
        <dbReference type="RuleBase" id="RU361277"/>
    </source>
</evidence>
<dbReference type="InterPro" id="IPR002328">
    <property type="entry name" value="ADH_Zn_CS"/>
</dbReference>
<dbReference type="PANTHER" id="PTHR43161">
    <property type="entry name" value="SORBITOL DEHYDROGENASE"/>
    <property type="match status" value="1"/>
</dbReference>
<dbReference type="Pfam" id="PF08240">
    <property type="entry name" value="ADH_N"/>
    <property type="match status" value="1"/>
</dbReference>
<gene>
    <name evidence="9" type="ORF">BCR43DRAFT_521887</name>
</gene>
<dbReference type="STRING" id="13706.A0A1X2HPY0"/>
<dbReference type="Gene3D" id="3.40.50.720">
    <property type="entry name" value="NAD(P)-binding Rossmann-like Domain"/>
    <property type="match status" value="1"/>
</dbReference>
<keyword evidence="4 7" id="KW-0862">Zinc</keyword>
<dbReference type="OMA" id="MQNSCAP"/>
<dbReference type="SMART" id="SM00829">
    <property type="entry name" value="PKS_ER"/>
    <property type="match status" value="1"/>
</dbReference>
<dbReference type="PROSITE" id="PS00059">
    <property type="entry name" value="ADH_ZINC"/>
    <property type="match status" value="1"/>
</dbReference>
<organism evidence="9 10">
    <name type="scientific">Syncephalastrum racemosum</name>
    <name type="common">Filamentous fungus</name>
    <dbReference type="NCBI Taxonomy" id="13706"/>
    <lineage>
        <taxon>Eukaryota</taxon>
        <taxon>Fungi</taxon>
        <taxon>Fungi incertae sedis</taxon>
        <taxon>Mucoromycota</taxon>
        <taxon>Mucoromycotina</taxon>
        <taxon>Mucoromycetes</taxon>
        <taxon>Mucorales</taxon>
        <taxon>Syncephalastraceae</taxon>
        <taxon>Syncephalastrum</taxon>
    </lineage>
</organism>
<evidence type="ECO:0000256" key="5">
    <source>
        <dbReference type="ARBA" id="ARBA00023002"/>
    </source>
</evidence>
<keyword evidence="10" id="KW-1185">Reference proteome</keyword>
<evidence type="ECO:0000256" key="3">
    <source>
        <dbReference type="ARBA" id="ARBA00022723"/>
    </source>
</evidence>
<evidence type="ECO:0000259" key="8">
    <source>
        <dbReference type="SMART" id="SM00829"/>
    </source>
</evidence>
<dbReference type="InterPro" id="IPR011032">
    <property type="entry name" value="GroES-like_sf"/>
</dbReference>
<evidence type="ECO:0000256" key="2">
    <source>
        <dbReference type="ARBA" id="ARBA00008072"/>
    </source>
</evidence>
<dbReference type="InterPro" id="IPR020843">
    <property type="entry name" value="ER"/>
</dbReference>
<reference evidence="9 10" key="1">
    <citation type="submission" date="2016-07" db="EMBL/GenBank/DDBJ databases">
        <title>Pervasive Adenine N6-methylation of Active Genes in Fungi.</title>
        <authorList>
            <consortium name="DOE Joint Genome Institute"/>
            <person name="Mondo S.J."/>
            <person name="Dannebaum R.O."/>
            <person name="Kuo R.C."/>
            <person name="Labutti K."/>
            <person name="Haridas S."/>
            <person name="Kuo A."/>
            <person name="Salamov A."/>
            <person name="Ahrendt S.R."/>
            <person name="Lipzen A."/>
            <person name="Sullivan W."/>
            <person name="Andreopoulos W.B."/>
            <person name="Clum A."/>
            <person name="Lindquist E."/>
            <person name="Daum C."/>
            <person name="Ramamoorthy G.K."/>
            <person name="Gryganskyi A."/>
            <person name="Culley D."/>
            <person name="Magnuson J.K."/>
            <person name="James T.Y."/>
            <person name="O'Malley M.A."/>
            <person name="Stajich J.E."/>
            <person name="Spatafora J.W."/>
            <person name="Visel A."/>
            <person name="Grigoriev I.V."/>
        </authorList>
    </citation>
    <scope>NUCLEOTIDE SEQUENCE [LARGE SCALE GENOMIC DNA]</scope>
    <source>
        <strain evidence="9 10">NRRL 2496</strain>
    </source>
</reference>
<dbReference type="FunFam" id="3.40.50.720:FF:000068">
    <property type="entry name" value="Sorbitol dehydrogenase"/>
    <property type="match status" value="1"/>
</dbReference>
<comment type="similarity">
    <text evidence="2 7">Belongs to the zinc-containing alcohol dehydrogenase family.</text>
</comment>